<feature type="compositionally biased region" description="Gly residues" evidence="1">
    <location>
        <begin position="157"/>
        <end position="168"/>
    </location>
</feature>
<dbReference type="AlphaFoldDB" id="A0AAV5U7Y7"/>
<feature type="non-terminal residue" evidence="2">
    <location>
        <position position="1"/>
    </location>
</feature>
<feature type="region of interest" description="Disordered" evidence="1">
    <location>
        <begin position="157"/>
        <end position="194"/>
    </location>
</feature>
<sequence length="194" mass="20284">FTTIHVSNLSALRKHRIFYTVTNLSRSTGLSGIDHFVLEGLQKLVTLMGHASGVEDKGGLLPVVVLDALPVPGGGVLASVQPDLHLLERVVDGVAEDDEPGAREDEQRVDLVGVTQTADEESHGGVSELLGRGVSLVARPVSVILEVAGGVGEGDLLGGRGRHGGGVAGAQDDDALHDAARRHPRSDQAERHPE</sequence>
<protein>
    <recommendedName>
        <fullName evidence="4">Ribosomal protein</fullName>
    </recommendedName>
</protein>
<organism evidence="2 3">
    <name type="scientific">Pristionchus entomophagus</name>
    <dbReference type="NCBI Taxonomy" id="358040"/>
    <lineage>
        <taxon>Eukaryota</taxon>
        <taxon>Metazoa</taxon>
        <taxon>Ecdysozoa</taxon>
        <taxon>Nematoda</taxon>
        <taxon>Chromadorea</taxon>
        <taxon>Rhabditida</taxon>
        <taxon>Rhabditina</taxon>
        <taxon>Diplogasteromorpha</taxon>
        <taxon>Diplogasteroidea</taxon>
        <taxon>Neodiplogasteridae</taxon>
        <taxon>Pristionchus</taxon>
    </lineage>
</organism>
<dbReference type="Proteomes" id="UP001432027">
    <property type="component" value="Unassembled WGS sequence"/>
</dbReference>
<evidence type="ECO:0000313" key="2">
    <source>
        <dbReference type="EMBL" id="GMT02498.1"/>
    </source>
</evidence>
<evidence type="ECO:0000256" key="1">
    <source>
        <dbReference type="SAM" id="MobiDB-lite"/>
    </source>
</evidence>
<evidence type="ECO:0000313" key="3">
    <source>
        <dbReference type="Proteomes" id="UP001432027"/>
    </source>
</evidence>
<name>A0AAV5U7Y7_9BILA</name>
<feature type="non-terminal residue" evidence="2">
    <location>
        <position position="194"/>
    </location>
</feature>
<gene>
    <name evidence="2" type="ORF">PENTCL1PPCAC_24672</name>
</gene>
<keyword evidence="3" id="KW-1185">Reference proteome</keyword>
<comment type="caution">
    <text evidence="2">The sequence shown here is derived from an EMBL/GenBank/DDBJ whole genome shotgun (WGS) entry which is preliminary data.</text>
</comment>
<dbReference type="EMBL" id="BTSX01000005">
    <property type="protein sequence ID" value="GMT02498.1"/>
    <property type="molecule type" value="Genomic_DNA"/>
</dbReference>
<evidence type="ECO:0008006" key="4">
    <source>
        <dbReference type="Google" id="ProtNLM"/>
    </source>
</evidence>
<proteinExistence type="predicted"/>
<accession>A0AAV5U7Y7</accession>
<reference evidence="2" key="1">
    <citation type="submission" date="2023-10" db="EMBL/GenBank/DDBJ databases">
        <title>Genome assembly of Pristionchus species.</title>
        <authorList>
            <person name="Yoshida K."/>
            <person name="Sommer R.J."/>
        </authorList>
    </citation>
    <scope>NUCLEOTIDE SEQUENCE</scope>
    <source>
        <strain evidence="2">RS0144</strain>
    </source>
</reference>
<feature type="compositionally biased region" description="Basic and acidic residues" evidence="1">
    <location>
        <begin position="174"/>
        <end position="194"/>
    </location>
</feature>